<comment type="caution">
    <text evidence="3">The sequence shown here is derived from an EMBL/GenBank/DDBJ whole genome shotgun (WGS) entry which is preliminary data.</text>
</comment>
<organism evidence="3 4">
    <name type="scientific">Paractinoplanes deccanensis</name>
    <dbReference type="NCBI Taxonomy" id="113561"/>
    <lineage>
        <taxon>Bacteria</taxon>
        <taxon>Bacillati</taxon>
        <taxon>Actinomycetota</taxon>
        <taxon>Actinomycetes</taxon>
        <taxon>Micromonosporales</taxon>
        <taxon>Micromonosporaceae</taxon>
        <taxon>Paractinoplanes</taxon>
    </lineage>
</organism>
<feature type="transmembrane region" description="Helical" evidence="1">
    <location>
        <begin position="93"/>
        <end position="113"/>
    </location>
</feature>
<dbReference type="Proteomes" id="UP000609879">
    <property type="component" value="Unassembled WGS sequence"/>
</dbReference>
<evidence type="ECO:0000259" key="2">
    <source>
        <dbReference type="Pfam" id="PF04892"/>
    </source>
</evidence>
<evidence type="ECO:0000313" key="3">
    <source>
        <dbReference type="EMBL" id="GID74404.1"/>
    </source>
</evidence>
<feature type="transmembrane region" description="Helical" evidence="1">
    <location>
        <begin position="6"/>
        <end position="26"/>
    </location>
</feature>
<dbReference type="Pfam" id="PF04892">
    <property type="entry name" value="VanZ"/>
    <property type="match status" value="1"/>
</dbReference>
<dbReference type="PANTHER" id="PTHR36834">
    <property type="entry name" value="MEMBRANE PROTEIN-RELATED"/>
    <property type="match status" value="1"/>
</dbReference>
<keyword evidence="4" id="KW-1185">Reference proteome</keyword>
<keyword evidence="1" id="KW-0812">Transmembrane</keyword>
<feature type="transmembrane region" description="Helical" evidence="1">
    <location>
        <begin position="120"/>
        <end position="145"/>
    </location>
</feature>
<keyword evidence="1" id="KW-1133">Transmembrane helix</keyword>
<feature type="transmembrane region" description="Helical" evidence="1">
    <location>
        <begin position="230"/>
        <end position="249"/>
    </location>
</feature>
<dbReference type="EMBL" id="BOMI01000059">
    <property type="protein sequence ID" value="GID74404.1"/>
    <property type="molecule type" value="Genomic_DNA"/>
</dbReference>
<feature type="transmembrane region" description="Helical" evidence="1">
    <location>
        <begin position="291"/>
        <end position="308"/>
    </location>
</feature>
<evidence type="ECO:0000313" key="4">
    <source>
        <dbReference type="Proteomes" id="UP000609879"/>
    </source>
</evidence>
<feature type="transmembrane region" description="Helical" evidence="1">
    <location>
        <begin position="199"/>
        <end position="224"/>
    </location>
</feature>
<protein>
    <recommendedName>
        <fullName evidence="2">VanZ-like domain-containing protein</fullName>
    </recommendedName>
</protein>
<feature type="transmembrane region" description="Helical" evidence="1">
    <location>
        <begin position="38"/>
        <end position="60"/>
    </location>
</feature>
<sequence length="333" mass="35514">MIGIVNPLVAIVLFALLAPLVTLPWIHLQYSRYGRLRGWTAVVAASEVLYLCGLVAFTLFPLPNETAAFCAARTTADFLNVNPLDDVAATPAAVAQILLNVALFVPLGFLLRYRFGRRAVAATAIGFAVSLLVEVTQGTAVFGLVACPYRVADTGDLITNTAGTLAGWWLAGAIGRLLPPAEPVPSPDLERPGLVRRGLSVAADLLIGLFATEAVVLALTVAGVPDAGRPVLAGCYLTTYVISTLVVPLRRRDHATLGQATFFLAPGSRAAVWPRFLLWWLPAGLLQGAELLYVIFWAALVIGVLARLRADRRSVLELVSGTTTITRRAALVR</sequence>
<evidence type="ECO:0000256" key="1">
    <source>
        <dbReference type="SAM" id="Phobius"/>
    </source>
</evidence>
<dbReference type="InterPro" id="IPR006976">
    <property type="entry name" value="VanZ-like"/>
</dbReference>
<dbReference type="PANTHER" id="PTHR36834:SF1">
    <property type="entry name" value="INTEGRAL MEMBRANE PROTEIN"/>
    <property type="match status" value="1"/>
</dbReference>
<dbReference type="InterPro" id="IPR053150">
    <property type="entry name" value="Teicoplanin_resist-assoc"/>
</dbReference>
<proteinExistence type="predicted"/>
<reference evidence="3 4" key="1">
    <citation type="submission" date="2021-01" db="EMBL/GenBank/DDBJ databases">
        <title>Whole genome shotgun sequence of Actinoplanes deccanensis NBRC 13994.</title>
        <authorList>
            <person name="Komaki H."/>
            <person name="Tamura T."/>
        </authorList>
    </citation>
    <scope>NUCLEOTIDE SEQUENCE [LARGE SCALE GENOMIC DNA]</scope>
    <source>
        <strain evidence="3 4">NBRC 13994</strain>
    </source>
</reference>
<name>A0ABQ3Y327_9ACTN</name>
<gene>
    <name evidence="3" type="ORF">Ade02nite_30450</name>
</gene>
<keyword evidence="1" id="KW-0472">Membrane</keyword>
<accession>A0ABQ3Y327</accession>
<feature type="domain" description="VanZ-like" evidence="2">
    <location>
        <begin position="48"/>
        <end position="171"/>
    </location>
</feature>